<dbReference type="NCBIfam" id="TIGR03124">
    <property type="entry name" value="citrate_citX"/>
    <property type="match status" value="1"/>
</dbReference>
<evidence type="ECO:0000256" key="3">
    <source>
        <dbReference type="ARBA" id="ARBA00022695"/>
    </source>
</evidence>
<accession>A0ABW4J921</accession>
<dbReference type="NCBIfam" id="NF002383">
    <property type="entry name" value="PRK01392.1"/>
    <property type="match status" value="1"/>
</dbReference>
<comment type="catalytic activity">
    <reaction evidence="4">
        <text>apo-[citrate lyase ACP] + 2'-(5''-triphospho-alpha-D-ribosyl)-3'-dephospho-CoA = holo-[citrate lyase ACP] + diphosphate</text>
        <dbReference type="Rhea" id="RHEA:16333"/>
        <dbReference type="Rhea" id="RHEA-COMP:10157"/>
        <dbReference type="Rhea" id="RHEA-COMP:10158"/>
        <dbReference type="ChEBI" id="CHEBI:29999"/>
        <dbReference type="ChEBI" id="CHEBI:33019"/>
        <dbReference type="ChEBI" id="CHEBI:61378"/>
        <dbReference type="ChEBI" id="CHEBI:82683"/>
        <dbReference type="EC" id="2.7.7.61"/>
    </reaction>
</comment>
<evidence type="ECO:0000256" key="4">
    <source>
        <dbReference type="ARBA" id="ARBA00048574"/>
    </source>
</evidence>
<dbReference type="InterPro" id="IPR005551">
    <property type="entry name" value="CitX"/>
</dbReference>
<dbReference type="GO" id="GO:0050519">
    <property type="term" value="F:holo-citrate lyase synthase activity"/>
    <property type="evidence" value="ECO:0007669"/>
    <property type="project" value="UniProtKB-EC"/>
</dbReference>
<comment type="caution">
    <text evidence="5">The sequence shown here is derived from an EMBL/GenBank/DDBJ whole genome shotgun (WGS) entry which is preliminary data.</text>
</comment>
<protein>
    <recommendedName>
        <fullName evidence="1">citrate lyase holo-[acyl-carrier protein] synthase</fullName>
        <ecNumber evidence="1">2.7.7.61</ecNumber>
    </recommendedName>
</protein>
<keyword evidence="5" id="KW-0456">Lyase</keyword>
<gene>
    <name evidence="5" type="primary">citX</name>
    <name evidence="5" type="ORF">ACFQ5M_08235</name>
</gene>
<sequence>MTNLFDTGVAVSLPQVLDVKEYLAHRQQEILTNHPNESLLSFRLNIPGPIKTNDALVQVFDHFQNQFIQVLTAQQHPFVIEERQTNPAGDWLLLRVQTPPLTLKTIGTQLEEASDLSRLCDFDVLYLKDQQLTSVHRTEIGHAKRQCLICHETAKVCSRSRRHSVLEMQTKINQLVQQFLLTQK</sequence>
<dbReference type="Proteomes" id="UP001597267">
    <property type="component" value="Unassembled WGS sequence"/>
</dbReference>
<dbReference type="Pfam" id="PF03802">
    <property type="entry name" value="CitX"/>
    <property type="match status" value="1"/>
</dbReference>
<evidence type="ECO:0000313" key="5">
    <source>
        <dbReference type="EMBL" id="MFD1672081.1"/>
    </source>
</evidence>
<keyword evidence="2 5" id="KW-0808">Transferase</keyword>
<dbReference type="EMBL" id="JBHTOP010000022">
    <property type="protein sequence ID" value="MFD1672081.1"/>
    <property type="molecule type" value="Genomic_DNA"/>
</dbReference>
<evidence type="ECO:0000256" key="1">
    <source>
        <dbReference type="ARBA" id="ARBA00012524"/>
    </source>
</evidence>
<reference evidence="6" key="1">
    <citation type="journal article" date="2019" name="Int. J. Syst. Evol. Microbiol.">
        <title>The Global Catalogue of Microorganisms (GCM) 10K type strain sequencing project: providing services to taxonomists for standard genome sequencing and annotation.</title>
        <authorList>
            <consortium name="The Broad Institute Genomics Platform"/>
            <consortium name="The Broad Institute Genome Sequencing Center for Infectious Disease"/>
            <person name="Wu L."/>
            <person name="Ma J."/>
        </authorList>
    </citation>
    <scope>NUCLEOTIDE SEQUENCE [LARGE SCALE GENOMIC DNA]</scope>
    <source>
        <strain evidence="6">CCM 8896</strain>
    </source>
</reference>
<dbReference type="EC" id="2.7.7.61" evidence="1"/>
<evidence type="ECO:0000256" key="2">
    <source>
        <dbReference type="ARBA" id="ARBA00022679"/>
    </source>
</evidence>
<proteinExistence type="predicted"/>
<dbReference type="GO" id="GO:0016829">
    <property type="term" value="F:lyase activity"/>
    <property type="evidence" value="ECO:0007669"/>
    <property type="project" value="UniProtKB-KW"/>
</dbReference>
<organism evidence="5 6">
    <name type="scientific">Agrilactobacillus yilanensis</name>
    <dbReference type="NCBI Taxonomy" id="2485997"/>
    <lineage>
        <taxon>Bacteria</taxon>
        <taxon>Bacillati</taxon>
        <taxon>Bacillota</taxon>
        <taxon>Bacilli</taxon>
        <taxon>Lactobacillales</taxon>
        <taxon>Lactobacillaceae</taxon>
        <taxon>Agrilactobacillus</taxon>
    </lineage>
</organism>
<name>A0ABW4J921_9LACO</name>
<dbReference type="RefSeq" id="WP_125715503.1">
    <property type="nucleotide sequence ID" value="NZ_JBHTOP010000022.1"/>
</dbReference>
<keyword evidence="6" id="KW-1185">Reference proteome</keyword>
<evidence type="ECO:0000313" key="6">
    <source>
        <dbReference type="Proteomes" id="UP001597267"/>
    </source>
</evidence>
<keyword evidence="3 5" id="KW-0548">Nucleotidyltransferase</keyword>